<protein>
    <submittedName>
        <fullName evidence="1">Uncharacterized protein</fullName>
    </submittedName>
</protein>
<dbReference type="RefSeq" id="XP_010703258.1">
    <property type="nucleotide sequence ID" value="XM_010704956.1"/>
</dbReference>
<dbReference type="VEuPathDB" id="TriTrypDB:LPAL13_350039800"/>
<dbReference type="KEGG" id="lpan:LPMP_353210"/>
<dbReference type="OrthoDB" id="270445at2759"/>
<keyword evidence="2" id="KW-1185">Reference proteome</keyword>
<name>A0A088S232_LEIPA</name>
<dbReference type="eggNOG" id="ENOG502SBDX">
    <property type="taxonomic scope" value="Eukaryota"/>
</dbReference>
<proteinExistence type="predicted"/>
<gene>
    <name evidence="1" type="ORF">LPMP_353210</name>
</gene>
<dbReference type="GeneID" id="22579350"/>
<evidence type="ECO:0000313" key="2">
    <source>
        <dbReference type="Proteomes" id="UP000063063"/>
    </source>
</evidence>
<reference evidence="1 2" key="1">
    <citation type="journal article" date="2015" name="Sci. Rep.">
        <title>The genome of Leishmania panamensis: insights into genomics of the L. (Viannia) subgenus.</title>
        <authorList>
            <person name="Llanes A."/>
            <person name="Restrepo C.M."/>
            <person name="Vecchio G.D."/>
            <person name="Anguizola F.J."/>
            <person name="Lleonart R."/>
        </authorList>
    </citation>
    <scope>NUCLEOTIDE SEQUENCE [LARGE SCALE GENOMIC DNA]</scope>
    <source>
        <strain evidence="1 2">MHOM/PA/94/PSC-1</strain>
    </source>
</reference>
<dbReference type="EMBL" id="CP009404">
    <property type="protein sequence ID" value="AIO02458.1"/>
    <property type="molecule type" value="Genomic_DNA"/>
</dbReference>
<accession>A0A088S232</accession>
<dbReference type="VEuPathDB" id="TriTrypDB:LPMP_353210"/>
<sequence length="249" mass="27302">MASVDTQWAIKSLLQLSHHHLRHSAATAFSSPSCLVLPASTSFGSAAKAVQVTAMPRLMRRSCNPSHVILLAKRPSGIAGVTLRQGNRVSWTGLPAAESSPAPAPCSRKTRLLASYLQRRGFAMIPPVATEARSSSPQFRSVERPMPLLLHTNHLIGWKLNDASPAFPVYAHTIAELQRLRSSDVAALRPQHCLIANEYCEWDNWREVLGEPGWDLFSADDATVERLLQDGLPVSTLEREAGLYPVEVL</sequence>
<organism evidence="1 2">
    <name type="scientific">Leishmania panamensis</name>
    <dbReference type="NCBI Taxonomy" id="5679"/>
    <lineage>
        <taxon>Eukaryota</taxon>
        <taxon>Discoba</taxon>
        <taxon>Euglenozoa</taxon>
        <taxon>Kinetoplastea</taxon>
        <taxon>Metakinetoplastina</taxon>
        <taxon>Trypanosomatida</taxon>
        <taxon>Trypanosomatidae</taxon>
        <taxon>Leishmaniinae</taxon>
        <taxon>Leishmania</taxon>
        <taxon>Leishmania guyanensis species complex</taxon>
    </lineage>
</organism>
<evidence type="ECO:0000313" key="1">
    <source>
        <dbReference type="EMBL" id="AIO02458.1"/>
    </source>
</evidence>
<dbReference type="AlphaFoldDB" id="A0A088S232"/>
<dbReference type="Proteomes" id="UP000063063">
    <property type="component" value="Chromosome 35"/>
</dbReference>